<evidence type="ECO:0000313" key="2">
    <source>
        <dbReference type="Proteomes" id="UP001422759"/>
    </source>
</evidence>
<gene>
    <name evidence="1" type="ORF">GCM10009760_33510</name>
</gene>
<dbReference type="RefSeq" id="WP_344465652.1">
    <property type="nucleotide sequence ID" value="NZ_BAAANT010000017.1"/>
</dbReference>
<comment type="caution">
    <text evidence="1">The sequence shown here is derived from an EMBL/GenBank/DDBJ whole genome shotgun (WGS) entry which is preliminary data.</text>
</comment>
<sequence length="274" mass="29753">MTVRSAEAGTGRTADGPPLLAGYARLGEVFPGLRIRPGPPRSGRGWIRTADFLRDRDTLRELIAFDARQGPARYGAPLRPDVAAGFCLHRYCWPVALLFTLPWLLERRVPRIPAEQVSIRRRTGELTVQATDFLCLPDDPAAALPAARVVPDEAALRAGLRAALTEHLAPVLAAFRPEVRRGPHTLRAMATDDVIEGLWYVGSLLGEEERAAAALAGLLPGDASWFTGGPDFRLLERPGSPPLRARTRLSCCLLYTVGAAESCFSCPRSCPGRN</sequence>
<name>A0ABP5LFS0_9ACTN</name>
<accession>A0ABP5LFS0</accession>
<reference evidence="2" key="1">
    <citation type="journal article" date="2019" name="Int. J. Syst. Evol. Microbiol.">
        <title>The Global Catalogue of Microorganisms (GCM) 10K type strain sequencing project: providing services to taxonomists for standard genome sequencing and annotation.</title>
        <authorList>
            <consortium name="The Broad Institute Genomics Platform"/>
            <consortium name="The Broad Institute Genome Sequencing Center for Infectious Disease"/>
            <person name="Wu L."/>
            <person name="Ma J."/>
        </authorList>
    </citation>
    <scope>NUCLEOTIDE SEQUENCE [LARGE SCALE GENOMIC DNA]</scope>
    <source>
        <strain evidence="2">JCM 14560</strain>
    </source>
</reference>
<dbReference type="Proteomes" id="UP001422759">
    <property type="component" value="Unassembled WGS sequence"/>
</dbReference>
<proteinExistence type="predicted"/>
<keyword evidence="2" id="KW-1185">Reference proteome</keyword>
<protein>
    <submittedName>
        <fullName evidence="1">(2Fe-2S)-binding protein</fullName>
    </submittedName>
</protein>
<evidence type="ECO:0000313" key="1">
    <source>
        <dbReference type="EMBL" id="GAA2145169.1"/>
    </source>
</evidence>
<organism evidence="1 2">
    <name type="scientific">Kitasatospora kazusensis</name>
    <dbReference type="NCBI Taxonomy" id="407974"/>
    <lineage>
        <taxon>Bacteria</taxon>
        <taxon>Bacillati</taxon>
        <taxon>Actinomycetota</taxon>
        <taxon>Actinomycetes</taxon>
        <taxon>Kitasatosporales</taxon>
        <taxon>Streptomycetaceae</taxon>
        <taxon>Kitasatospora</taxon>
    </lineage>
</organism>
<dbReference type="EMBL" id="BAAANT010000017">
    <property type="protein sequence ID" value="GAA2145169.1"/>
    <property type="molecule type" value="Genomic_DNA"/>
</dbReference>